<gene>
    <name evidence="3" type="ORF">CRLFYP8_03318</name>
</gene>
<proteinExistence type="inferred from homology"/>
<dbReference type="Gene3D" id="3.30.930.30">
    <property type="match status" value="1"/>
</dbReference>
<evidence type="ECO:0000313" key="3">
    <source>
        <dbReference type="EMBL" id="VYU25004.1"/>
    </source>
</evidence>
<dbReference type="EMBL" id="CACRTL010000031">
    <property type="protein sequence ID" value="VYU25004.1"/>
    <property type="molecule type" value="Genomic_DNA"/>
</dbReference>
<evidence type="ECO:0000256" key="1">
    <source>
        <dbReference type="ARBA" id="ARBA00010657"/>
    </source>
</evidence>
<dbReference type="RefSeq" id="WP_158561786.1">
    <property type="nucleotide sequence ID" value="NZ_CACRTL010000031.1"/>
</dbReference>
<accession>A0A6N3DB23</accession>
<sequence>MEFSMSITKGLGNQKHNNRTQKETTKNVNHDLTFLNVTLLDEDIRSIYHMLFDSSLKKYNAKQKRNDRKIKDYYSKIANSKQEKLFHELVVSIGNISNAIRGDISNEIYTEFLKKFIDSNPQMKVFGAYIHHDEIGTVHMHLDYVPFSIVNKRGLEIRVSNDKAIEQTGYRNWADINSD</sequence>
<dbReference type="GO" id="GO:0006310">
    <property type="term" value="P:DNA recombination"/>
    <property type="evidence" value="ECO:0007669"/>
    <property type="project" value="InterPro"/>
</dbReference>
<dbReference type="GO" id="GO:0003677">
    <property type="term" value="F:DNA binding"/>
    <property type="evidence" value="ECO:0007669"/>
    <property type="project" value="InterPro"/>
</dbReference>
<dbReference type="Pfam" id="PF01076">
    <property type="entry name" value="Mob_Pre"/>
    <property type="match status" value="1"/>
</dbReference>
<dbReference type="InterPro" id="IPR001668">
    <property type="entry name" value="Mob_Pre"/>
</dbReference>
<reference evidence="3" key="1">
    <citation type="submission" date="2019-11" db="EMBL/GenBank/DDBJ databases">
        <authorList>
            <person name="Feng L."/>
        </authorList>
    </citation>
    <scope>NUCLEOTIDE SEQUENCE</scope>
    <source>
        <strain evidence="3">CramosumLFYP8</strain>
    </source>
</reference>
<evidence type="ECO:0000256" key="2">
    <source>
        <dbReference type="SAM" id="MobiDB-lite"/>
    </source>
</evidence>
<protein>
    <submittedName>
        <fullName evidence="3">Plasmid recombination enzyme</fullName>
    </submittedName>
</protein>
<feature type="region of interest" description="Disordered" evidence="2">
    <location>
        <begin position="1"/>
        <end position="25"/>
    </location>
</feature>
<comment type="similarity">
    <text evidence="1">Belongs to the plasmid mobilization pre family.</text>
</comment>
<organism evidence="3">
    <name type="scientific">Thomasclavelia ramosa</name>
    <dbReference type="NCBI Taxonomy" id="1547"/>
    <lineage>
        <taxon>Bacteria</taxon>
        <taxon>Bacillati</taxon>
        <taxon>Bacillota</taxon>
        <taxon>Erysipelotrichia</taxon>
        <taxon>Erysipelotrichales</taxon>
        <taxon>Coprobacillaceae</taxon>
        <taxon>Thomasclavelia</taxon>
    </lineage>
</organism>
<dbReference type="AlphaFoldDB" id="A0A6N3DB23"/>
<name>A0A6N3DB23_9FIRM</name>